<accession>A0A9P5LF95</accession>
<dbReference type="EMBL" id="JAANBB010000186">
    <property type="protein sequence ID" value="KAF7547177.1"/>
    <property type="molecule type" value="Genomic_DNA"/>
</dbReference>
<comment type="caution">
    <text evidence="1">The sequence shown here is derived from an EMBL/GenBank/DDBJ whole genome shotgun (WGS) entry which is preliminary data.</text>
</comment>
<keyword evidence="2" id="KW-1185">Reference proteome</keyword>
<organism evidence="1 2">
    <name type="scientific">Cylindrodendrum hubeiense</name>
    <dbReference type="NCBI Taxonomy" id="595255"/>
    <lineage>
        <taxon>Eukaryota</taxon>
        <taxon>Fungi</taxon>
        <taxon>Dikarya</taxon>
        <taxon>Ascomycota</taxon>
        <taxon>Pezizomycotina</taxon>
        <taxon>Sordariomycetes</taxon>
        <taxon>Hypocreomycetidae</taxon>
        <taxon>Hypocreales</taxon>
        <taxon>Nectriaceae</taxon>
        <taxon>Cylindrodendrum</taxon>
    </lineage>
</organism>
<reference evidence="1" key="1">
    <citation type="submission" date="2020-03" db="EMBL/GenBank/DDBJ databases">
        <title>Draft Genome Sequence of Cylindrodendrum hubeiense.</title>
        <authorList>
            <person name="Buettner E."/>
            <person name="Kellner H."/>
        </authorList>
    </citation>
    <scope>NUCLEOTIDE SEQUENCE</scope>
    <source>
        <strain evidence="1">IHI 201604</strain>
    </source>
</reference>
<sequence length="283" mass="32004">MAHQAHNIPWNVLAATLQLKPVNPCQHDAENFHVRKQPDVVKKLTYFANAFVANVLDHASCDSVKYAEACLPCPDQDKNDIVLTDLVAKKIEATVYRWRLDHTSEDEFGPVQEPQGKDLCQHEDGAATCQCPLPFNRRKLSSFQEKYSSNPCYNFFTCNGNGFFGVEIFKTLLLYGEMDTLFRICAGPRVDLSRWWKLSIWQCEIPDVGWGEICRLAMYSYILLNVLHCFPETWDKAGASINDYTSIKAYQASLAITPNLATRNAGVILSRADFGNWLTTHTG</sequence>
<evidence type="ECO:0000313" key="2">
    <source>
        <dbReference type="Proteomes" id="UP000722485"/>
    </source>
</evidence>
<dbReference type="Proteomes" id="UP000722485">
    <property type="component" value="Unassembled WGS sequence"/>
</dbReference>
<name>A0A9P5LF95_9HYPO</name>
<protein>
    <submittedName>
        <fullName evidence="1">Uncharacterized protein</fullName>
    </submittedName>
</protein>
<proteinExistence type="predicted"/>
<dbReference type="AlphaFoldDB" id="A0A9P5LF95"/>
<gene>
    <name evidence="1" type="ORF">G7Z17_g7909</name>
</gene>
<evidence type="ECO:0000313" key="1">
    <source>
        <dbReference type="EMBL" id="KAF7547177.1"/>
    </source>
</evidence>
<dbReference type="OrthoDB" id="3204049at2759"/>